<proteinExistence type="predicted"/>
<dbReference type="AlphaFoldDB" id="A0A395HM55"/>
<evidence type="ECO:0000313" key="3">
    <source>
        <dbReference type="Proteomes" id="UP000248961"/>
    </source>
</evidence>
<protein>
    <submittedName>
        <fullName evidence="2">Uncharacterized protein</fullName>
    </submittedName>
</protein>
<evidence type="ECO:0000256" key="1">
    <source>
        <dbReference type="SAM" id="MobiDB-lite"/>
    </source>
</evidence>
<dbReference type="Proteomes" id="UP000248961">
    <property type="component" value="Unassembled WGS sequence"/>
</dbReference>
<dbReference type="RefSeq" id="XP_025548081.1">
    <property type="nucleotide sequence ID" value="XM_025700739.1"/>
</dbReference>
<feature type="compositionally biased region" description="Basic and acidic residues" evidence="1">
    <location>
        <begin position="164"/>
        <end position="176"/>
    </location>
</feature>
<sequence>MKTVDDTARELGCVPPHEQEHLDQQRYERDCALQRKEQELQYQQQQQQQPEHGLKPTASIAHAPTTSSATSSSSSSSSRFLPPTEKINEVASTSLQEAKTMLNAACESELVNSAVRRVREYVPGFAGGDAEGEKEEHDPLAADPEEIRRIEALEKERIVEFLQDRTRSNRDLEKKYHPGKGVGSAPEQ</sequence>
<feature type="region of interest" description="Disordered" evidence="1">
    <location>
        <begin position="164"/>
        <end position="188"/>
    </location>
</feature>
<keyword evidence="3" id="KW-1185">Reference proteome</keyword>
<feature type="region of interest" description="Disordered" evidence="1">
    <location>
        <begin position="1"/>
        <end position="87"/>
    </location>
</feature>
<dbReference type="GeneID" id="37205028"/>
<dbReference type="OrthoDB" id="4343623at2759"/>
<name>A0A395HM55_ASPHC</name>
<dbReference type="EMBL" id="KZ824308">
    <property type="protein sequence ID" value="RAL08927.1"/>
    <property type="molecule type" value="Genomic_DNA"/>
</dbReference>
<accession>A0A395HM55</accession>
<reference evidence="2 3" key="1">
    <citation type="submission" date="2018-02" db="EMBL/GenBank/DDBJ databases">
        <title>The genomes of Aspergillus section Nigri reveals drivers in fungal speciation.</title>
        <authorList>
            <consortium name="DOE Joint Genome Institute"/>
            <person name="Vesth T.C."/>
            <person name="Nybo J."/>
            <person name="Theobald S."/>
            <person name="Brandl J."/>
            <person name="Frisvad J.C."/>
            <person name="Nielsen K.F."/>
            <person name="Lyhne E.K."/>
            <person name="Kogle M.E."/>
            <person name="Kuo A."/>
            <person name="Riley R."/>
            <person name="Clum A."/>
            <person name="Nolan M."/>
            <person name="Lipzen A."/>
            <person name="Salamov A."/>
            <person name="Henrissat B."/>
            <person name="Wiebenga A."/>
            <person name="De vries R.P."/>
            <person name="Grigoriev I.V."/>
            <person name="Mortensen U.H."/>
            <person name="Andersen M.R."/>
            <person name="Baker S.E."/>
        </authorList>
    </citation>
    <scope>NUCLEOTIDE SEQUENCE [LARGE SCALE GENOMIC DNA]</scope>
    <source>
        <strain evidence="2 3">CBS 101889</strain>
    </source>
</reference>
<dbReference type="VEuPathDB" id="FungiDB:BO97DRAFT_480264"/>
<evidence type="ECO:0000313" key="2">
    <source>
        <dbReference type="EMBL" id="RAL08927.1"/>
    </source>
</evidence>
<feature type="compositionally biased region" description="Basic and acidic residues" evidence="1">
    <location>
        <begin position="17"/>
        <end position="39"/>
    </location>
</feature>
<organism evidence="2 3">
    <name type="scientific">Aspergillus homomorphus (strain CBS 101889)</name>
    <dbReference type="NCBI Taxonomy" id="1450537"/>
    <lineage>
        <taxon>Eukaryota</taxon>
        <taxon>Fungi</taxon>
        <taxon>Dikarya</taxon>
        <taxon>Ascomycota</taxon>
        <taxon>Pezizomycotina</taxon>
        <taxon>Eurotiomycetes</taxon>
        <taxon>Eurotiomycetidae</taxon>
        <taxon>Eurotiales</taxon>
        <taxon>Aspergillaceae</taxon>
        <taxon>Aspergillus</taxon>
        <taxon>Aspergillus subgen. Circumdati</taxon>
    </lineage>
</organism>
<feature type="compositionally biased region" description="Low complexity" evidence="1">
    <location>
        <begin position="40"/>
        <end position="78"/>
    </location>
</feature>
<gene>
    <name evidence="2" type="ORF">BO97DRAFT_480264</name>
</gene>